<keyword evidence="6" id="KW-1185">Reference proteome</keyword>
<evidence type="ECO:0000259" key="4">
    <source>
        <dbReference type="Pfam" id="PF02894"/>
    </source>
</evidence>
<protein>
    <recommendedName>
        <fullName evidence="7">Gfo/Idh/MocA-like oxidoreductase N-terminal domain-containing protein</fullName>
    </recommendedName>
</protein>
<dbReference type="InterPro" id="IPR051317">
    <property type="entry name" value="Gfo/Idh/MocA_oxidoreduct"/>
</dbReference>
<dbReference type="Pfam" id="PF02894">
    <property type="entry name" value="GFO_IDH_MocA_C"/>
    <property type="match status" value="1"/>
</dbReference>
<organism evidence="5 6">
    <name type="scientific">Antrodiella citrinella</name>
    <dbReference type="NCBI Taxonomy" id="2447956"/>
    <lineage>
        <taxon>Eukaryota</taxon>
        <taxon>Fungi</taxon>
        <taxon>Dikarya</taxon>
        <taxon>Basidiomycota</taxon>
        <taxon>Agaricomycotina</taxon>
        <taxon>Agaricomycetes</taxon>
        <taxon>Polyporales</taxon>
        <taxon>Steccherinaceae</taxon>
        <taxon>Antrodiella</taxon>
    </lineage>
</organism>
<keyword evidence="2" id="KW-0560">Oxidoreductase</keyword>
<gene>
    <name evidence="5" type="ORF">EUX98_g519</name>
</gene>
<dbReference type="InterPro" id="IPR004104">
    <property type="entry name" value="Gfo/Idh/MocA-like_OxRdtase_C"/>
</dbReference>
<evidence type="ECO:0000259" key="3">
    <source>
        <dbReference type="Pfam" id="PF01408"/>
    </source>
</evidence>
<dbReference type="AlphaFoldDB" id="A0A4S4N558"/>
<dbReference type="Pfam" id="PF01408">
    <property type="entry name" value="GFO_IDH_MocA"/>
    <property type="match status" value="1"/>
</dbReference>
<proteinExistence type="inferred from homology"/>
<reference evidence="5 6" key="1">
    <citation type="submission" date="2019-02" db="EMBL/GenBank/DDBJ databases">
        <title>Genome sequencing of the rare red list fungi Antrodiella citrinella (Flaviporus citrinellus).</title>
        <authorList>
            <person name="Buettner E."/>
            <person name="Kellner H."/>
        </authorList>
    </citation>
    <scope>NUCLEOTIDE SEQUENCE [LARGE SCALE GENOMIC DNA]</scope>
    <source>
        <strain evidence="5 6">DSM 108506</strain>
    </source>
</reference>
<dbReference type="OrthoDB" id="446809at2759"/>
<dbReference type="Proteomes" id="UP000308730">
    <property type="component" value="Unassembled WGS sequence"/>
</dbReference>
<dbReference type="GO" id="GO:0016491">
    <property type="term" value="F:oxidoreductase activity"/>
    <property type="evidence" value="ECO:0007669"/>
    <property type="project" value="UniProtKB-KW"/>
</dbReference>
<dbReference type="Gene3D" id="3.30.360.10">
    <property type="entry name" value="Dihydrodipicolinate Reductase, domain 2"/>
    <property type="match status" value="1"/>
</dbReference>
<evidence type="ECO:0000313" key="6">
    <source>
        <dbReference type="Proteomes" id="UP000308730"/>
    </source>
</evidence>
<comment type="similarity">
    <text evidence="1">Belongs to the Gfo/Idh/MocA family.</text>
</comment>
<evidence type="ECO:0008006" key="7">
    <source>
        <dbReference type="Google" id="ProtNLM"/>
    </source>
</evidence>
<feature type="domain" description="Gfo/Idh/MocA-like oxidoreductase N-terminal" evidence="3">
    <location>
        <begin position="6"/>
        <end position="129"/>
    </location>
</feature>
<dbReference type="PANTHER" id="PTHR43708:SF5">
    <property type="entry name" value="CONSERVED EXPRESSED OXIDOREDUCTASE (EUROFUNG)-RELATED"/>
    <property type="match status" value="1"/>
</dbReference>
<dbReference type="InterPro" id="IPR000683">
    <property type="entry name" value="Gfo/Idh/MocA-like_OxRdtase_N"/>
</dbReference>
<sequence length="393" mass="43009">MSSPIKTCVLGVGLAGLTFHVPFVLALPKLFTLHAVLERKPQSPGGKLEARFGPNASNGVTIYNTLEAVLADKEIELIIVGTPSETHYAIAKSCLEAGKHVLVDKPVTATYAEAVELGALAKAKNRVLYPYQNRRWDSDFIALKALLDLPASDPKSLGNLFEFESRFDRFRSTLKGTWKDLLLPANGLTYDLATHLMDQTLVLWGRPSKITAQIENIRGIGSKELDDHFTITFHYPALPTKGAGVAPTSFTVVHRGTSISVRSSQVRYIVRGTQGTYTKFGVDVQEDQLKAIGSPADIVDSSNTSYGQEPEEIFGTLENFELGSETNVVRSIWPSTAKGDYASLFKDVAATIREGKTQAVKWKESAEVIELIELSKQSAREGRTIEVPPSTWA</sequence>
<accession>A0A4S4N558</accession>
<evidence type="ECO:0000256" key="1">
    <source>
        <dbReference type="ARBA" id="ARBA00010928"/>
    </source>
</evidence>
<dbReference type="SUPFAM" id="SSF51735">
    <property type="entry name" value="NAD(P)-binding Rossmann-fold domains"/>
    <property type="match status" value="1"/>
</dbReference>
<dbReference type="InterPro" id="IPR036291">
    <property type="entry name" value="NAD(P)-bd_dom_sf"/>
</dbReference>
<dbReference type="GO" id="GO:0000166">
    <property type="term" value="F:nucleotide binding"/>
    <property type="evidence" value="ECO:0007669"/>
    <property type="project" value="InterPro"/>
</dbReference>
<evidence type="ECO:0000256" key="2">
    <source>
        <dbReference type="ARBA" id="ARBA00023002"/>
    </source>
</evidence>
<name>A0A4S4N558_9APHY</name>
<dbReference type="Gene3D" id="3.40.50.720">
    <property type="entry name" value="NAD(P)-binding Rossmann-like Domain"/>
    <property type="match status" value="1"/>
</dbReference>
<comment type="caution">
    <text evidence="5">The sequence shown here is derived from an EMBL/GenBank/DDBJ whole genome shotgun (WGS) entry which is preliminary data.</text>
</comment>
<dbReference type="PANTHER" id="PTHR43708">
    <property type="entry name" value="CONSERVED EXPRESSED OXIDOREDUCTASE (EUROFUNG)"/>
    <property type="match status" value="1"/>
</dbReference>
<evidence type="ECO:0000313" key="5">
    <source>
        <dbReference type="EMBL" id="THH33575.1"/>
    </source>
</evidence>
<feature type="domain" description="Gfo/Idh/MocA-like oxidoreductase C-terminal" evidence="4">
    <location>
        <begin position="156"/>
        <end position="387"/>
    </location>
</feature>
<dbReference type="EMBL" id="SGPM01000004">
    <property type="protein sequence ID" value="THH33575.1"/>
    <property type="molecule type" value="Genomic_DNA"/>
</dbReference>